<evidence type="ECO:0000313" key="14">
    <source>
        <dbReference type="Proteomes" id="UP000236370"/>
    </source>
</evidence>
<evidence type="ECO:0000256" key="5">
    <source>
        <dbReference type="ARBA" id="ARBA00022670"/>
    </source>
</evidence>
<dbReference type="GO" id="GO:0006508">
    <property type="term" value="P:proteolysis"/>
    <property type="evidence" value="ECO:0007669"/>
    <property type="project" value="UniProtKB-KW"/>
</dbReference>
<keyword evidence="3" id="KW-0813">Transport</keyword>
<name>A0A2J8NHL1_PANTR</name>
<evidence type="ECO:0000259" key="12">
    <source>
        <dbReference type="Pfam" id="PF03416"/>
    </source>
</evidence>
<dbReference type="Proteomes" id="UP000236370">
    <property type="component" value="Unassembled WGS sequence"/>
</dbReference>
<evidence type="ECO:0000256" key="9">
    <source>
        <dbReference type="ARBA" id="ARBA00023006"/>
    </source>
</evidence>
<sequence length="109" mass="12189">IYVAQDCTVYNSDVIDKQSASMTSDNADDKAVIILVPVRLGGERTNTDYLEFVKGILSLEYCVGIIGGKPKQSYYFAGFQDDSLIYMDPHYCQSFVDVSIKDFPLEVIL</sequence>
<evidence type="ECO:0000256" key="1">
    <source>
        <dbReference type="ARBA" id="ARBA00004496"/>
    </source>
</evidence>
<dbReference type="InterPro" id="IPR005078">
    <property type="entry name" value="Peptidase_C54"/>
</dbReference>
<keyword evidence="5 11" id="KW-0645">Protease</keyword>
<feature type="non-terminal residue" evidence="13">
    <location>
        <position position="1"/>
    </location>
</feature>
<gene>
    <name evidence="13" type="ORF">CK820_G0010438</name>
</gene>
<dbReference type="GO" id="GO:0006914">
    <property type="term" value="P:autophagy"/>
    <property type="evidence" value="ECO:0007669"/>
    <property type="project" value="UniProtKB-KW"/>
</dbReference>
<comment type="subcellular location">
    <subcellularLocation>
        <location evidence="1 11">Cytoplasm</location>
    </subcellularLocation>
</comment>
<evidence type="ECO:0000256" key="6">
    <source>
        <dbReference type="ARBA" id="ARBA00022801"/>
    </source>
</evidence>
<dbReference type="GO" id="GO:0019786">
    <property type="term" value="F:protein-phosphatidylethanolamide deconjugating activity"/>
    <property type="evidence" value="ECO:0007669"/>
    <property type="project" value="InterPro"/>
</dbReference>
<dbReference type="PANTHER" id="PTHR22624">
    <property type="entry name" value="CYSTEINE PROTEASE ATG4"/>
    <property type="match status" value="1"/>
</dbReference>
<accession>A0A2J8NHL1</accession>
<comment type="similarity">
    <text evidence="2 11">Belongs to the peptidase C54 family.</text>
</comment>
<comment type="function">
    <text evidence="11">Cysteine protease that plays a key role in autophagy by mediating both proteolytic activation and delipidation of ATG8 family proteins.</text>
</comment>
<comment type="caution">
    <text evidence="13">The sequence shown here is derived from an EMBL/GenBank/DDBJ whole genome shotgun (WGS) entry which is preliminary data.</text>
</comment>
<evidence type="ECO:0000256" key="11">
    <source>
        <dbReference type="RuleBase" id="RU363115"/>
    </source>
</evidence>
<dbReference type="AlphaFoldDB" id="A0A2J8NHL1"/>
<dbReference type="PANTHER" id="PTHR22624:SF38">
    <property type="entry name" value="CYSTEINE PROTEASE ATG4C"/>
    <property type="match status" value="1"/>
</dbReference>
<dbReference type="Pfam" id="PF03416">
    <property type="entry name" value="Peptidase_C54"/>
    <property type="match status" value="1"/>
</dbReference>
<dbReference type="InterPro" id="IPR038765">
    <property type="entry name" value="Papain-like_cys_pep_sf"/>
</dbReference>
<dbReference type="EMBL" id="NBAG03000229">
    <property type="protein sequence ID" value="PNI71258.1"/>
    <property type="molecule type" value="Genomic_DNA"/>
</dbReference>
<evidence type="ECO:0000256" key="7">
    <source>
        <dbReference type="ARBA" id="ARBA00022807"/>
    </source>
</evidence>
<keyword evidence="7" id="KW-0788">Thiol protease</keyword>
<dbReference type="SUPFAM" id="SSF54001">
    <property type="entry name" value="Cysteine proteinases"/>
    <property type="match status" value="1"/>
</dbReference>
<dbReference type="GO" id="GO:0015031">
    <property type="term" value="P:protein transport"/>
    <property type="evidence" value="ECO:0007669"/>
    <property type="project" value="UniProtKB-KW"/>
</dbReference>
<keyword evidence="6 11" id="KW-0378">Hydrolase</keyword>
<evidence type="ECO:0000313" key="13">
    <source>
        <dbReference type="EMBL" id="PNI71258.1"/>
    </source>
</evidence>
<keyword evidence="8 11" id="KW-0653">Protein transport</keyword>
<feature type="domain" description="Peptidase C54 catalytic" evidence="12">
    <location>
        <begin position="1"/>
        <end position="105"/>
    </location>
</feature>
<dbReference type="GO" id="GO:0005737">
    <property type="term" value="C:cytoplasm"/>
    <property type="evidence" value="ECO:0007669"/>
    <property type="project" value="UniProtKB-SubCell"/>
</dbReference>
<evidence type="ECO:0000256" key="8">
    <source>
        <dbReference type="ARBA" id="ARBA00022927"/>
    </source>
</evidence>
<evidence type="ECO:0000256" key="2">
    <source>
        <dbReference type="ARBA" id="ARBA00010958"/>
    </source>
</evidence>
<comment type="catalytic activity">
    <reaction evidence="10">
        <text>[protein]-C-terminal L-amino acid-glycyl-phosphatidylethanolamide + H2O = [protein]-C-terminal L-amino acid-glycine + a 1,2-diacyl-sn-glycero-3-phosphoethanolamine</text>
        <dbReference type="Rhea" id="RHEA:67548"/>
        <dbReference type="Rhea" id="RHEA-COMP:17323"/>
        <dbReference type="Rhea" id="RHEA-COMP:17324"/>
        <dbReference type="ChEBI" id="CHEBI:15377"/>
        <dbReference type="ChEBI" id="CHEBI:64612"/>
        <dbReference type="ChEBI" id="CHEBI:172940"/>
        <dbReference type="ChEBI" id="CHEBI:172941"/>
    </reaction>
    <physiologicalReaction direction="left-to-right" evidence="10">
        <dbReference type="Rhea" id="RHEA:67549"/>
    </physiologicalReaction>
</comment>
<evidence type="ECO:0000256" key="4">
    <source>
        <dbReference type="ARBA" id="ARBA00022490"/>
    </source>
</evidence>
<keyword evidence="9 11" id="KW-0072">Autophagy</keyword>
<keyword evidence="4 11" id="KW-0963">Cytoplasm</keyword>
<organism evidence="13 14">
    <name type="scientific">Pan troglodytes</name>
    <name type="common">Chimpanzee</name>
    <dbReference type="NCBI Taxonomy" id="9598"/>
    <lineage>
        <taxon>Eukaryota</taxon>
        <taxon>Metazoa</taxon>
        <taxon>Chordata</taxon>
        <taxon>Craniata</taxon>
        <taxon>Vertebrata</taxon>
        <taxon>Euteleostomi</taxon>
        <taxon>Mammalia</taxon>
        <taxon>Eutheria</taxon>
        <taxon>Euarchontoglires</taxon>
        <taxon>Primates</taxon>
        <taxon>Haplorrhini</taxon>
        <taxon>Catarrhini</taxon>
        <taxon>Hominidae</taxon>
        <taxon>Pan</taxon>
    </lineage>
</organism>
<dbReference type="GO" id="GO:0008234">
    <property type="term" value="F:cysteine-type peptidase activity"/>
    <property type="evidence" value="ECO:0007669"/>
    <property type="project" value="UniProtKB-KW"/>
</dbReference>
<reference evidence="13 14" key="1">
    <citation type="submission" date="2017-12" db="EMBL/GenBank/DDBJ databases">
        <title>High-resolution comparative analysis of great ape genomes.</title>
        <authorList>
            <person name="Pollen A."/>
            <person name="Hastie A."/>
            <person name="Hormozdiari F."/>
            <person name="Dougherty M."/>
            <person name="Liu R."/>
            <person name="Chaisson M."/>
            <person name="Hoppe E."/>
            <person name="Hill C."/>
            <person name="Pang A."/>
            <person name="Hillier L."/>
            <person name="Baker C."/>
            <person name="Armstrong J."/>
            <person name="Shendure J."/>
            <person name="Paten B."/>
            <person name="Wilson R."/>
            <person name="Chao H."/>
            <person name="Schneider V."/>
            <person name="Ventura M."/>
            <person name="Kronenberg Z."/>
            <person name="Murali S."/>
            <person name="Gordon D."/>
            <person name="Cantsilieris S."/>
            <person name="Munson K."/>
            <person name="Nelson B."/>
            <person name="Raja A."/>
            <person name="Underwood J."/>
            <person name="Diekhans M."/>
            <person name="Fiddes I."/>
            <person name="Haussler D."/>
            <person name="Eichler E."/>
        </authorList>
    </citation>
    <scope>NUCLEOTIDE SEQUENCE [LARGE SCALE GENOMIC DNA]</scope>
    <source>
        <strain evidence="13">Yerkes chimp pedigree #C0471</strain>
    </source>
</reference>
<protein>
    <recommendedName>
        <fullName evidence="11">Cysteine protease</fullName>
        <ecNumber evidence="11">3.4.22.-</ecNumber>
    </recommendedName>
</protein>
<dbReference type="InterPro" id="IPR046792">
    <property type="entry name" value="Peptidase_C54_cat"/>
</dbReference>
<evidence type="ECO:0000256" key="3">
    <source>
        <dbReference type="ARBA" id="ARBA00022448"/>
    </source>
</evidence>
<evidence type="ECO:0000256" key="10">
    <source>
        <dbReference type="ARBA" id="ARBA00029362"/>
    </source>
</evidence>
<proteinExistence type="inferred from homology"/>
<dbReference type="EC" id="3.4.22.-" evidence="11"/>